<organism evidence="5">
    <name type="scientific">Lygus hesperus</name>
    <name type="common">Western plant bug</name>
    <dbReference type="NCBI Taxonomy" id="30085"/>
    <lineage>
        <taxon>Eukaryota</taxon>
        <taxon>Metazoa</taxon>
        <taxon>Ecdysozoa</taxon>
        <taxon>Arthropoda</taxon>
        <taxon>Hexapoda</taxon>
        <taxon>Insecta</taxon>
        <taxon>Pterygota</taxon>
        <taxon>Neoptera</taxon>
        <taxon>Paraneoptera</taxon>
        <taxon>Hemiptera</taxon>
        <taxon>Heteroptera</taxon>
        <taxon>Panheteroptera</taxon>
        <taxon>Cimicomorpha</taxon>
        <taxon>Miridae</taxon>
        <taxon>Mirini</taxon>
        <taxon>Lygus</taxon>
    </lineage>
</organism>
<evidence type="ECO:0000256" key="3">
    <source>
        <dbReference type="ARBA" id="ARBA00022946"/>
    </source>
</evidence>
<protein>
    <submittedName>
        <fullName evidence="5">ATP synthase mitochondrial F1 complex assembly factor 1</fullName>
    </submittedName>
</protein>
<sequence length="273" mass="32074">MAFPCLKRVSLQVPVIFRRCMMTSSWNSARAMEELEKNPYFDKYAQKINELKESDKSKFLERLKACDVQKSSEEVAAKVLETKKPKDYPAPRKAGTFQRRQLKDIMNVDLLVDKTPEDISNIWKEHYRSKDHVIYGSLTKAEFDGFIHNCRRYPIFVVPLPRGDGFEFFMVQFQDDEFHITPLILYQKYREDSPESLCVSYFTDLSQDIVLFLGEYDKKVITPLEATCLLNSVQLFYHSKDRIQLVKTFNESPKDFDYNELLAEIGRLSLEKQ</sequence>
<gene>
    <name evidence="5" type="primary">Atpaf1</name>
    <name evidence="5" type="ORF">CM83_13156</name>
    <name evidence="7" type="ORF">g.4737</name>
</gene>
<comment type="similarity">
    <text evidence="2">Belongs to the ATP11 family.</text>
</comment>
<dbReference type="EMBL" id="GBRD01002306">
    <property type="protein sequence ID" value="JAG63515.1"/>
    <property type="molecule type" value="Transcribed_RNA"/>
</dbReference>
<dbReference type="PANTHER" id="PTHR13126:SF0">
    <property type="entry name" value="ATP SYNTHASE MITOCHONDRIAL F1 COMPLEX ASSEMBLY FACTOR 1"/>
    <property type="match status" value="1"/>
</dbReference>
<evidence type="ECO:0000313" key="7">
    <source>
        <dbReference type="EMBL" id="JAQ03433.1"/>
    </source>
</evidence>
<comment type="subcellular location">
    <subcellularLocation>
        <location evidence="1">Mitochondrion</location>
    </subcellularLocation>
</comment>
<dbReference type="InterPro" id="IPR010591">
    <property type="entry name" value="ATP11"/>
</dbReference>
<keyword evidence="3" id="KW-0809">Transit peptide</keyword>
<dbReference type="AlphaFoldDB" id="A0A0A9YU51"/>
<evidence type="ECO:0000313" key="5">
    <source>
        <dbReference type="EMBL" id="JAG36562.1"/>
    </source>
</evidence>
<evidence type="ECO:0000256" key="4">
    <source>
        <dbReference type="ARBA" id="ARBA00023128"/>
    </source>
</evidence>
<dbReference type="EMBL" id="GDHC01015196">
    <property type="protein sequence ID" value="JAQ03433.1"/>
    <property type="molecule type" value="Transcribed_RNA"/>
</dbReference>
<proteinExistence type="inferred from homology"/>
<keyword evidence="4" id="KW-0496">Mitochondrion</keyword>
<dbReference type="EMBL" id="GBRD01002307">
    <property type="protein sequence ID" value="JAG63514.1"/>
    <property type="molecule type" value="Transcribed_RNA"/>
</dbReference>
<name>A0A0A9YU51_LYGHE</name>
<dbReference type="Pfam" id="PF06644">
    <property type="entry name" value="ATP11"/>
    <property type="match status" value="1"/>
</dbReference>
<accession>A0A0A9YU51</accession>
<dbReference type="GO" id="GO:0033615">
    <property type="term" value="P:mitochondrial proton-transporting ATP synthase complex assembly"/>
    <property type="evidence" value="ECO:0007669"/>
    <property type="project" value="TreeGrafter"/>
</dbReference>
<evidence type="ECO:0000256" key="1">
    <source>
        <dbReference type="ARBA" id="ARBA00004173"/>
    </source>
</evidence>
<evidence type="ECO:0000313" key="6">
    <source>
        <dbReference type="EMBL" id="JAG63514.1"/>
    </source>
</evidence>
<reference evidence="6" key="3">
    <citation type="submission" date="2014-09" db="EMBL/GenBank/DDBJ databases">
        <authorList>
            <person name="Magalhaes I.L.F."/>
            <person name="Oliveira U."/>
            <person name="Santos F.R."/>
            <person name="Vidigal T.H.D.A."/>
            <person name="Brescovit A.D."/>
            <person name="Santos A.J."/>
        </authorList>
    </citation>
    <scope>NUCLEOTIDE SEQUENCE</scope>
</reference>
<reference evidence="5" key="2">
    <citation type="submission" date="2014-07" db="EMBL/GenBank/DDBJ databases">
        <authorList>
            <person name="Hull J."/>
        </authorList>
    </citation>
    <scope>NUCLEOTIDE SEQUENCE</scope>
</reference>
<evidence type="ECO:0000256" key="2">
    <source>
        <dbReference type="ARBA" id="ARBA00009116"/>
    </source>
</evidence>
<dbReference type="GO" id="GO:0005739">
    <property type="term" value="C:mitochondrion"/>
    <property type="evidence" value="ECO:0007669"/>
    <property type="project" value="UniProtKB-SubCell"/>
</dbReference>
<dbReference type="EMBL" id="GBHO01007042">
    <property type="protein sequence ID" value="JAG36562.1"/>
    <property type="molecule type" value="Transcribed_RNA"/>
</dbReference>
<dbReference type="PANTHER" id="PTHR13126">
    <property type="entry name" value="CHAPERONE ATP11"/>
    <property type="match status" value="1"/>
</dbReference>
<reference evidence="7" key="4">
    <citation type="journal article" date="2016" name="Gigascience">
        <title>De novo construction of an expanded transcriptome assembly for the western tarnished plant bug, Lygus hesperus.</title>
        <authorList>
            <person name="Tassone E.E."/>
            <person name="Geib S.M."/>
            <person name="Hall B."/>
            <person name="Fabrick J.A."/>
            <person name="Brent C.S."/>
            <person name="Hull J.J."/>
        </authorList>
    </citation>
    <scope>NUCLEOTIDE SEQUENCE</scope>
</reference>
<reference evidence="5" key="1">
    <citation type="journal article" date="2014" name="PLoS ONE">
        <title>Transcriptome-Based Identification of ABC Transporters in the Western Tarnished Plant Bug Lygus hesperus.</title>
        <authorList>
            <person name="Hull J.J."/>
            <person name="Chaney K."/>
            <person name="Geib S.M."/>
            <person name="Fabrick J.A."/>
            <person name="Brent C.S."/>
            <person name="Walsh D."/>
            <person name="Lavine L.C."/>
        </authorList>
    </citation>
    <scope>NUCLEOTIDE SEQUENCE</scope>
</reference>